<organism evidence="1 2">
    <name type="scientific">Sulfitobacter dubius</name>
    <dbReference type="NCBI Taxonomy" id="218673"/>
    <lineage>
        <taxon>Bacteria</taxon>
        <taxon>Pseudomonadati</taxon>
        <taxon>Pseudomonadota</taxon>
        <taxon>Alphaproteobacteria</taxon>
        <taxon>Rhodobacterales</taxon>
        <taxon>Roseobacteraceae</taxon>
        <taxon>Sulfitobacter</taxon>
    </lineage>
</organism>
<accession>A0ABY3ZI82</accession>
<evidence type="ECO:0008006" key="3">
    <source>
        <dbReference type="Google" id="ProtNLM"/>
    </source>
</evidence>
<name>A0ABY3ZI82_9RHOB</name>
<dbReference type="NCBIfam" id="TIGR00847">
    <property type="entry name" value="ccoS"/>
    <property type="match status" value="1"/>
</dbReference>
<dbReference type="InterPro" id="IPR004714">
    <property type="entry name" value="Cyt_oxidase_maturation_cbb3"/>
</dbReference>
<dbReference type="PANTHER" id="PTHR41532">
    <property type="entry name" value="FIXS PROTEIN"/>
    <property type="match status" value="1"/>
</dbReference>
<dbReference type="RefSeq" id="WP_243262629.1">
    <property type="nucleotide sequence ID" value="NZ_CP085144.1"/>
</dbReference>
<protein>
    <recommendedName>
        <fullName evidence="3">Cytochrome oxidase maturation protein, cbb3-type</fullName>
    </recommendedName>
</protein>
<evidence type="ECO:0000313" key="2">
    <source>
        <dbReference type="Proteomes" id="UP000831019"/>
    </source>
</evidence>
<dbReference type="EMBL" id="CP085144">
    <property type="protein sequence ID" value="UOA14223.1"/>
    <property type="molecule type" value="Genomic_DNA"/>
</dbReference>
<evidence type="ECO:0000313" key="1">
    <source>
        <dbReference type="EMBL" id="UOA14223.1"/>
    </source>
</evidence>
<sequence>MNILIVLIPVSVLLGAAGLAACLWTLRNGQYEDLEGDAARILLEEPLDPRGPDSKTPAAPE</sequence>
<dbReference type="Proteomes" id="UP000831019">
    <property type="component" value="Chromosome"/>
</dbReference>
<keyword evidence="2" id="KW-1185">Reference proteome</keyword>
<dbReference type="PANTHER" id="PTHR41532:SF1">
    <property type="entry name" value="FIXS PROTEIN"/>
    <property type="match status" value="1"/>
</dbReference>
<dbReference type="Pfam" id="PF03597">
    <property type="entry name" value="FixS"/>
    <property type="match status" value="1"/>
</dbReference>
<reference evidence="2" key="1">
    <citation type="journal article" date="2022" name="Microorganisms">
        <title>Beyond the ABCs#Discovery of Three New Plasmid Types in Rhodobacterales (RepQ, RepY, RepW).</title>
        <authorList>
            <person name="Freese H.M."/>
            <person name="Ringel V."/>
            <person name="Overmann J."/>
            <person name="Petersen J."/>
        </authorList>
    </citation>
    <scope>NUCLEOTIDE SEQUENCE [LARGE SCALE GENOMIC DNA]</scope>
    <source>
        <strain evidence="2">DSM 109990</strain>
    </source>
</reference>
<proteinExistence type="predicted"/>
<gene>
    <name evidence="1" type="ORF">DSM109990_01022</name>
</gene>